<feature type="signal peptide" evidence="1">
    <location>
        <begin position="1"/>
        <end position="23"/>
    </location>
</feature>
<sequence>MYVVRLITLMILLFFASSNTILARLPFDYQSLNTGKEIGTGVWDQKAINEIKRKVKPSTSPRGGQHN</sequence>
<keyword evidence="1" id="KW-0732">Signal</keyword>
<protein>
    <submittedName>
        <fullName evidence="2">Uncharacterized protein</fullName>
    </submittedName>
</protein>
<evidence type="ECO:0000313" key="3">
    <source>
        <dbReference type="Proteomes" id="UP000824890"/>
    </source>
</evidence>
<keyword evidence="3" id="KW-1185">Reference proteome</keyword>
<organism evidence="2 3">
    <name type="scientific">Brassica napus</name>
    <name type="common">Rape</name>
    <dbReference type="NCBI Taxonomy" id="3708"/>
    <lineage>
        <taxon>Eukaryota</taxon>
        <taxon>Viridiplantae</taxon>
        <taxon>Streptophyta</taxon>
        <taxon>Embryophyta</taxon>
        <taxon>Tracheophyta</taxon>
        <taxon>Spermatophyta</taxon>
        <taxon>Magnoliopsida</taxon>
        <taxon>eudicotyledons</taxon>
        <taxon>Gunneridae</taxon>
        <taxon>Pentapetalae</taxon>
        <taxon>rosids</taxon>
        <taxon>malvids</taxon>
        <taxon>Brassicales</taxon>
        <taxon>Brassicaceae</taxon>
        <taxon>Brassiceae</taxon>
        <taxon>Brassica</taxon>
    </lineage>
</organism>
<dbReference type="EMBL" id="JAGKQM010000017">
    <property type="protein sequence ID" value="KAH0868373.1"/>
    <property type="molecule type" value="Genomic_DNA"/>
</dbReference>
<name>A0ABQ7YJT1_BRANA</name>
<gene>
    <name evidence="2" type="ORF">HID58_075395</name>
</gene>
<dbReference type="Proteomes" id="UP000824890">
    <property type="component" value="Unassembled WGS sequence"/>
</dbReference>
<evidence type="ECO:0000256" key="1">
    <source>
        <dbReference type="SAM" id="SignalP"/>
    </source>
</evidence>
<evidence type="ECO:0000313" key="2">
    <source>
        <dbReference type="EMBL" id="KAH0868373.1"/>
    </source>
</evidence>
<proteinExistence type="predicted"/>
<feature type="chain" id="PRO_5045088858" evidence="1">
    <location>
        <begin position="24"/>
        <end position="67"/>
    </location>
</feature>
<accession>A0ABQ7YJT1</accession>
<comment type="caution">
    <text evidence="2">The sequence shown here is derived from an EMBL/GenBank/DDBJ whole genome shotgun (WGS) entry which is preliminary data.</text>
</comment>
<reference evidence="2 3" key="1">
    <citation type="submission" date="2021-05" db="EMBL/GenBank/DDBJ databases">
        <title>Genome Assembly of Synthetic Allotetraploid Brassica napus Reveals Homoeologous Exchanges between Subgenomes.</title>
        <authorList>
            <person name="Davis J.T."/>
        </authorList>
    </citation>
    <scope>NUCLEOTIDE SEQUENCE [LARGE SCALE GENOMIC DNA]</scope>
    <source>
        <strain evidence="3">cv. Da-Ae</strain>
        <tissue evidence="2">Seedling</tissue>
    </source>
</reference>